<protein>
    <recommendedName>
        <fullName evidence="6">DUF1308 domain-containing protein</fullName>
    </recommendedName>
</protein>
<dbReference type="PANTHER" id="PTHR13379:SF0">
    <property type="entry name" value="UPF0415 PROTEIN C7ORF25"/>
    <property type="match status" value="1"/>
</dbReference>
<accession>A0A8J2Q4K4</accession>
<reference evidence="4" key="1">
    <citation type="submission" date="2021-06" db="EMBL/GenBank/DDBJ databases">
        <authorList>
            <person name="Hodson N. C."/>
            <person name="Mongue J. A."/>
            <person name="Jaron S. K."/>
        </authorList>
    </citation>
    <scope>NUCLEOTIDE SEQUENCE</scope>
</reference>
<feature type="domain" description="DUF5614" evidence="3">
    <location>
        <begin position="50"/>
        <end position="204"/>
    </location>
</feature>
<evidence type="ECO:0000256" key="1">
    <source>
        <dbReference type="ARBA" id="ARBA00006588"/>
    </source>
</evidence>
<organism evidence="4 5">
    <name type="scientific">Allacma fusca</name>
    <dbReference type="NCBI Taxonomy" id="39272"/>
    <lineage>
        <taxon>Eukaryota</taxon>
        <taxon>Metazoa</taxon>
        <taxon>Ecdysozoa</taxon>
        <taxon>Arthropoda</taxon>
        <taxon>Hexapoda</taxon>
        <taxon>Collembola</taxon>
        <taxon>Symphypleona</taxon>
        <taxon>Sminthuridae</taxon>
        <taxon>Allacma</taxon>
    </lineage>
</organism>
<gene>
    <name evidence="4" type="ORF">AFUS01_LOCUS43017</name>
</gene>
<keyword evidence="5" id="KW-1185">Reference proteome</keyword>
<evidence type="ECO:0008006" key="6">
    <source>
        <dbReference type="Google" id="ProtNLM"/>
    </source>
</evidence>
<dbReference type="Pfam" id="PF18474">
    <property type="entry name" value="DUF5614"/>
    <property type="match status" value="1"/>
</dbReference>
<evidence type="ECO:0000259" key="2">
    <source>
        <dbReference type="Pfam" id="PF07000"/>
    </source>
</evidence>
<sequence length="412" mass="45708">MLLPKDITDSVILHSTFSNPLEPIPQHLKKVEGVARLKRSIEKELQIADEKCSNLPHLLSVVQCIQSPGHSQPSAVLKTFPFENGKTGKLTVDVVSLHGDEWCKVSARNPRSLQLLAAGGGGYGQKSIVDHAYEYLECAEENLCLFKPPKVTFVFTSGIGSSLAEELESVGVNVEGVRIEDELLHEHERIKDYKKVNFKNEDRESFEDEDSPLEVEDKFQFKNPDLSGVKKLNLDITALLAFVSNLTNGHTQVSFKKPILAEQLQFEIDRPQKPVLDVAFEGRELYCCETAMKEFQSILSIVGGPDEKIRAEKFVETIKVVPDCVSERAKSLVVGGHIKKRSLVIFATGDAIQAVTVTANSGFVRSAKSQGVDFPVFLHESRALTEGKENLETVHATKFIKSLDFYASDLKV</sequence>
<dbReference type="InterPro" id="IPR010733">
    <property type="entry name" value="DUF1308"/>
</dbReference>
<dbReference type="InterPro" id="IPR041076">
    <property type="entry name" value="DUF5614"/>
</dbReference>
<dbReference type="EMBL" id="CAJVCH010569862">
    <property type="protein sequence ID" value="CAG7833386.1"/>
    <property type="molecule type" value="Genomic_DNA"/>
</dbReference>
<dbReference type="AlphaFoldDB" id="A0A8J2Q4K4"/>
<dbReference type="PANTHER" id="PTHR13379">
    <property type="entry name" value="UNCHARACTERIZED DUF1308"/>
    <property type="match status" value="1"/>
</dbReference>
<evidence type="ECO:0000313" key="5">
    <source>
        <dbReference type="Proteomes" id="UP000708208"/>
    </source>
</evidence>
<feature type="domain" description="DUF1308" evidence="2">
    <location>
        <begin position="232"/>
        <end position="390"/>
    </location>
</feature>
<comment type="caution">
    <text evidence="4">The sequence shown here is derived from an EMBL/GenBank/DDBJ whole genome shotgun (WGS) entry which is preliminary data.</text>
</comment>
<dbReference type="Pfam" id="PF07000">
    <property type="entry name" value="DUF1308"/>
    <property type="match status" value="1"/>
</dbReference>
<evidence type="ECO:0000313" key="4">
    <source>
        <dbReference type="EMBL" id="CAG7833386.1"/>
    </source>
</evidence>
<proteinExistence type="inferred from homology"/>
<dbReference type="OrthoDB" id="441890at2759"/>
<name>A0A8J2Q4K4_9HEXA</name>
<dbReference type="Proteomes" id="UP000708208">
    <property type="component" value="Unassembled WGS sequence"/>
</dbReference>
<evidence type="ECO:0000259" key="3">
    <source>
        <dbReference type="Pfam" id="PF18474"/>
    </source>
</evidence>
<comment type="similarity">
    <text evidence="1">Belongs to the UPF0415 family.</text>
</comment>